<reference evidence="4" key="1">
    <citation type="submission" date="2016-06" db="UniProtKB">
        <authorList>
            <consortium name="WormBaseParasite"/>
        </authorList>
    </citation>
    <scope>IDENTIFICATION</scope>
</reference>
<dbReference type="WBParaSite" id="SBAD_0001067301-mRNA-1">
    <property type="protein sequence ID" value="SBAD_0001067301-mRNA-1"/>
    <property type="gene ID" value="SBAD_0001067301"/>
</dbReference>
<proteinExistence type="predicted"/>
<evidence type="ECO:0000313" key="3">
    <source>
        <dbReference type="Proteomes" id="UP000270296"/>
    </source>
</evidence>
<evidence type="ECO:0000313" key="2">
    <source>
        <dbReference type="EMBL" id="VDP30758.1"/>
    </source>
</evidence>
<evidence type="ECO:0000256" key="1">
    <source>
        <dbReference type="SAM" id="MobiDB-lite"/>
    </source>
</evidence>
<evidence type="ECO:0000313" key="4">
    <source>
        <dbReference type="WBParaSite" id="SBAD_0001067301-mRNA-1"/>
    </source>
</evidence>
<organism evidence="4">
    <name type="scientific">Soboliphyme baturini</name>
    <dbReference type="NCBI Taxonomy" id="241478"/>
    <lineage>
        <taxon>Eukaryota</taxon>
        <taxon>Metazoa</taxon>
        <taxon>Ecdysozoa</taxon>
        <taxon>Nematoda</taxon>
        <taxon>Enoplea</taxon>
        <taxon>Dorylaimia</taxon>
        <taxon>Dioctophymatida</taxon>
        <taxon>Dioctophymatoidea</taxon>
        <taxon>Soboliphymatidae</taxon>
        <taxon>Soboliphyme</taxon>
    </lineage>
</organism>
<dbReference type="EMBL" id="UZAM01013901">
    <property type="protein sequence ID" value="VDP30758.1"/>
    <property type="molecule type" value="Genomic_DNA"/>
</dbReference>
<sequence length="148" mass="16263">MESDDYIPQFSQLPKTSLINSYYASDGNNMPNTYPPNGRVSETASPATALYGVDFDRTAFENVQFCTPAVPAYPQQELSAVVAKRKRRPSTVQKKSGVRAKTLRPPKVIDNVQLCNSPMSIPPSVFMPGELASSSRMQYGDYGMGKNC</sequence>
<protein>
    <submittedName>
        <fullName evidence="4">BZIP domain-containing protein</fullName>
    </submittedName>
</protein>
<name>A0A183J361_9BILA</name>
<keyword evidence="3" id="KW-1185">Reference proteome</keyword>
<dbReference type="AlphaFoldDB" id="A0A183J361"/>
<gene>
    <name evidence="2" type="ORF">SBAD_LOCUS10309</name>
</gene>
<feature type="region of interest" description="Disordered" evidence="1">
    <location>
        <begin position="81"/>
        <end position="103"/>
    </location>
</feature>
<reference evidence="2 3" key="2">
    <citation type="submission" date="2018-11" db="EMBL/GenBank/DDBJ databases">
        <authorList>
            <consortium name="Pathogen Informatics"/>
        </authorList>
    </citation>
    <scope>NUCLEOTIDE SEQUENCE [LARGE SCALE GENOMIC DNA]</scope>
</reference>
<accession>A0A183J361</accession>
<dbReference type="Proteomes" id="UP000270296">
    <property type="component" value="Unassembled WGS sequence"/>
</dbReference>